<evidence type="ECO:0008006" key="3">
    <source>
        <dbReference type="Google" id="ProtNLM"/>
    </source>
</evidence>
<feature type="region of interest" description="Disordered" evidence="1">
    <location>
        <begin position="27"/>
        <end position="48"/>
    </location>
</feature>
<protein>
    <recommendedName>
        <fullName evidence="3">Twin-arginine translocation signal domain-containing protein</fullName>
    </recommendedName>
</protein>
<evidence type="ECO:0000313" key="2">
    <source>
        <dbReference type="EMBL" id="GAI66300.1"/>
    </source>
</evidence>
<feature type="non-terminal residue" evidence="2">
    <location>
        <position position="48"/>
    </location>
</feature>
<evidence type="ECO:0000256" key="1">
    <source>
        <dbReference type="SAM" id="MobiDB-lite"/>
    </source>
</evidence>
<dbReference type="EMBL" id="BARV01043798">
    <property type="protein sequence ID" value="GAI66300.1"/>
    <property type="molecule type" value="Genomic_DNA"/>
</dbReference>
<proteinExistence type="predicted"/>
<sequence>MNHQESKLSRRKFMGSLAGLGASVAISCESSGKEKKGPEFTGPLTREK</sequence>
<dbReference type="AlphaFoldDB" id="X1RSX6"/>
<reference evidence="2" key="1">
    <citation type="journal article" date="2014" name="Front. Microbiol.">
        <title>High frequency of phylogenetically diverse reductive dehalogenase-homologous genes in deep subseafloor sedimentary metagenomes.</title>
        <authorList>
            <person name="Kawai M."/>
            <person name="Futagami T."/>
            <person name="Toyoda A."/>
            <person name="Takaki Y."/>
            <person name="Nishi S."/>
            <person name="Hori S."/>
            <person name="Arai W."/>
            <person name="Tsubouchi T."/>
            <person name="Morono Y."/>
            <person name="Uchiyama I."/>
            <person name="Ito T."/>
            <person name="Fujiyama A."/>
            <person name="Inagaki F."/>
            <person name="Takami H."/>
        </authorList>
    </citation>
    <scope>NUCLEOTIDE SEQUENCE</scope>
    <source>
        <strain evidence="2">Expedition CK06-06</strain>
    </source>
</reference>
<comment type="caution">
    <text evidence="2">The sequence shown here is derived from an EMBL/GenBank/DDBJ whole genome shotgun (WGS) entry which is preliminary data.</text>
</comment>
<gene>
    <name evidence="2" type="ORF">S06H3_65190</name>
</gene>
<name>X1RSX6_9ZZZZ</name>
<accession>X1RSX6</accession>
<organism evidence="2">
    <name type="scientific">marine sediment metagenome</name>
    <dbReference type="NCBI Taxonomy" id="412755"/>
    <lineage>
        <taxon>unclassified sequences</taxon>
        <taxon>metagenomes</taxon>
        <taxon>ecological metagenomes</taxon>
    </lineage>
</organism>
<dbReference type="PROSITE" id="PS51257">
    <property type="entry name" value="PROKAR_LIPOPROTEIN"/>
    <property type="match status" value="1"/>
</dbReference>